<evidence type="ECO:0000256" key="1">
    <source>
        <dbReference type="SAM" id="MobiDB-lite"/>
    </source>
</evidence>
<feature type="region of interest" description="Disordered" evidence="1">
    <location>
        <begin position="112"/>
        <end position="155"/>
    </location>
</feature>
<name>A0AAU9NMY8_9ASTR</name>
<dbReference type="EMBL" id="CAKMRJ010004614">
    <property type="protein sequence ID" value="CAH1439252.1"/>
    <property type="molecule type" value="Genomic_DNA"/>
</dbReference>
<gene>
    <name evidence="2" type="ORF">LVIROSA_LOCUS25462</name>
</gene>
<evidence type="ECO:0000313" key="3">
    <source>
        <dbReference type="Proteomes" id="UP001157418"/>
    </source>
</evidence>
<evidence type="ECO:0008006" key="4">
    <source>
        <dbReference type="Google" id="ProtNLM"/>
    </source>
</evidence>
<sequence>MLSGLNAMRNPAQSCFRVIPDYKALAISRSYQLVSEQRFWQITVYRNTIHGVEMVNVDRITRLETDLAKLHQDLKDDREANSQRFNQVMKAITDLSVKLGVKLENLNNKEEEKKVDSKGFQHRSIEDSDEESKASVTEKSKGKEEEEEGNKSKSSSNFKQVDFWKIEMPIFNGEDSHGWIYQMERYYDIQGTKRMKQLKIASCMVGVTLAWYRSYENRTTFKSRVTLKQRLLTRFQPSYKGTFEKMAGHLGEFPKQTLEGTFIKRLEPSLKSSVTAMQSVGVTNAMRLAVMINENRVYEDKIENYGELGDDPQIQQYSTEEPIFPP</sequence>
<proteinExistence type="predicted"/>
<reference evidence="2 3" key="1">
    <citation type="submission" date="2022-01" db="EMBL/GenBank/DDBJ databases">
        <authorList>
            <person name="Xiong W."/>
            <person name="Schranz E."/>
        </authorList>
    </citation>
    <scope>NUCLEOTIDE SEQUENCE [LARGE SCALE GENOMIC DNA]</scope>
</reference>
<feature type="compositionally biased region" description="Basic and acidic residues" evidence="1">
    <location>
        <begin position="112"/>
        <end position="144"/>
    </location>
</feature>
<dbReference type="AlphaFoldDB" id="A0AAU9NMY8"/>
<evidence type="ECO:0000313" key="2">
    <source>
        <dbReference type="EMBL" id="CAH1439252.1"/>
    </source>
</evidence>
<dbReference type="Proteomes" id="UP001157418">
    <property type="component" value="Unassembled WGS sequence"/>
</dbReference>
<accession>A0AAU9NMY8</accession>
<organism evidence="2 3">
    <name type="scientific">Lactuca virosa</name>
    <dbReference type="NCBI Taxonomy" id="75947"/>
    <lineage>
        <taxon>Eukaryota</taxon>
        <taxon>Viridiplantae</taxon>
        <taxon>Streptophyta</taxon>
        <taxon>Embryophyta</taxon>
        <taxon>Tracheophyta</taxon>
        <taxon>Spermatophyta</taxon>
        <taxon>Magnoliopsida</taxon>
        <taxon>eudicotyledons</taxon>
        <taxon>Gunneridae</taxon>
        <taxon>Pentapetalae</taxon>
        <taxon>asterids</taxon>
        <taxon>campanulids</taxon>
        <taxon>Asterales</taxon>
        <taxon>Asteraceae</taxon>
        <taxon>Cichorioideae</taxon>
        <taxon>Cichorieae</taxon>
        <taxon>Lactucinae</taxon>
        <taxon>Lactuca</taxon>
    </lineage>
</organism>
<comment type="caution">
    <text evidence="2">The sequence shown here is derived from an EMBL/GenBank/DDBJ whole genome shotgun (WGS) entry which is preliminary data.</text>
</comment>
<keyword evidence="3" id="KW-1185">Reference proteome</keyword>
<protein>
    <recommendedName>
        <fullName evidence="4">Retrotransposon gag domain-containing protein</fullName>
    </recommendedName>
</protein>